<evidence type="ECO:0000313" key="2">
    <source>
        <dbReference type="EMBL" id="KAF2718468.1"/>
    </source>
</evidence>
<feature type="compositionally biased region" description="Basic and acidic residues" evidence="1">
    <location>
        <begin position="174"/>
        <end position="188"/>
    </location>
</feature>
<proteinExistence type="predicted"/>
<name>A0A9P4UM40_9PEZI</name>
<gene>
    <name evidence="2" type="ORF">K431DRAFT_306024</name>
</gene>
<dbReference type="Proteomes" id="UP000799441">
    <property type="component" value="Unassembled WGS sequence"/>
</dbReference>
<feature type="region of interest" description="Disordered" evidence="1">
    <location>
        <begin position="1"/>
        <end position="79"/>
    </location>
</feature>
<dbReference type="EMBL" id="MU003824">
    <property type="protein sequence ID" value="KAF2718468.1"/>
    <property type="molecule type" value="Genomic_DNA"/>
</dbReference>
<feature type="region of interest" description="Disordered" evidence="1">
    <location>
        <begin position="225"/>
        <end position="247"/>
    </location>
</feature>
<comment type="caution">
    <text evidence="2">The sequence shown here is derived from an EMBL/GenBank/DDBJ whole genome shotgun (WGS) entry which is preliminary data.</text>
</comment>
<feature type="compositionally biased region" description="Basic and acidic residues" evidence="1">
    <location>
        <begin position="237"/>
        <end position="247"/>
    </location>
</feature>
<feature type="region of interest" description="Disordered" evidence="1">
    <location>
        <begin position="157"/>
        <end position="208"/>
    </location>
</feature>
<organism evidence="2 3">
    <name type="scientific">Polychaeton citri CBS 116435</name>
    <dbReference type="NCBI Taxonomy" id="1314669"/>
    <lineage>
        <taxon>Eukaryota</taxon>
        <taxon>Fungi</taxon>
        <taxon>Dikarya</taxon>
        <taxon>Ascomycota</taxon>
        <taxon>Pezizomycotina</taxon>
        <taxon>Dothideomycetes</taxon>
        <taxon>Dothideomycetidae</taxon>
        <taxon>Capnodiales</taxon>
        <taxon>Capnodiaceae</taxon>
        <taxon>Polychaeton</taxon>
    </lineage>
</organism>
<evidence type="ECO:0000313" key="3">
    <source>
        <dbReference type="Proteomes" id="UP000799441"/>
    </source>
</evidence>
<evidence type="ECO:0000256" key="1">
    <source>
        <dbReference type="SAM" id="MobiDB-lite"/>
    </source>
</evidence>
<keyword evidence="3" id="KW-1185">Reference proteome</keyword>
<dbReference type="AlphaFoldDB" id="A0A9P4UM40"/>
<reference evidence="2" key="1">
    <citation type="journal article" date="2020" name="Stud. Mycol.">
        <title>101 Dothideomycetes genomes: a test case for predicting lifestyles and emergence of pathogens.</title>
        <authorList>
            <person name="Haridas S."/>
            <person name="Albert R."/>
            <person name="Binder M."/>
            <person name="Bloem J."/>
            <person name="Labutti K."/>
            <person name="Salamov A."/>
            <person name="Andreopoulos B."/>
            <person name="Baker S."/>
            <person name="Barry K."/>
            <person name="Bills G."/>
            <person name="Bluhm B."/>
            <person name="Cannon C."/>
            <person name="Castanera R."/>
            <person name="Culley D."/>
            <person name="Daum C."/>
            <person name="Ezra D."/>
            <person name="Gonzalez J."/>
            <person name="Henrissat B."/>
            <person name="Kuo A."/>
            <person name="Liang C."/>
            <person name="Lipzen A."/>
            <person name="Lutzoni F."/>
            <person name="Magnuson J."/>
            <person name="Mondo S."/>
            <person name="Nolan M."/>
            <person name="Ohm R."/>
            <person name="Pangilinan J."/>
            <person name="Park H.-J."/>
            <person name="Ramirez L."/>
            <person name="Alfaro M."/>
            <person name="Sun H."/>
            <person name="Tritt A."/>
            <person name="Yoshinaga Y."/>
            <person name="Zwiers L.-H."/>
            <person name="Turgeon B."/>
            <person name="Goodwin S."/>
            <person name="Spatafora J."/>
            <person name="Crous P."/>
            <person name="Grigoriev I."/>
        </authorList>
    </citation>
    <scope>NUCLEOTIDE SEQUENCE</scope>
    <source>
        <strain evidence="2">CBS 116435</strain>
    </source>
</reference>
<sequence>MSSSRYNPINPLPYFPGLAPHIDPDARNNSRKQHTTRGRPTTRASIAQPASRKREVPDSGFTSYDDARYNHRKLPVDNSDVEKYATEIPVRFNDLPVPITHKTRSNRDSSAQRKPLRQSLMPLSLAHNPENQEPLPGPRPVRPSHVGFLAWQREYKDPCSPKTPPLDTYLCPSSHDRSSEYGSEHSSGRSDSAGSVIRPDSSISCRPARHLRRVADVGDLQRRFQTAEASMQPRVASRKDAADAGPT</sequence>
<accession>A0A9P4UM40</accession>
<protein>
    <recommendedName>
        <fullName evidence="4">Pal1-domain-containing protein</fullName>
    </recommendedName>
</protein>
<evidence type="ECO:0008006" key="4">
    <source>
        <dbReference type="Google" id="ProtNLM"/>
    </source>
</evidence>